<name>J0WSZ0_AURST</name>
<reference evidence="3" key="1">
    <citation type="journal article" date="2012" name="Science">
        <title>The Paleozoic origin of enzymatic lignin decomposition reconstructed from 31 fungal genomes.</title>
        <authorList>
            <person name="Floudas D."/>
            <person name="Binder M."/>
            <person name="Riley R."/>
            <person name="Barry K."/>
            <person name="Blanchette R.A."/>
            <person name="Henrissat B."/>
            <person name="Martinez A.T."/>
            <person name="Otillar R."/>
            <person name="Spatafora J.W."/>
            <person name="Yadav J.S."/>
            <person name="Aerts A."/>
            <person name="Benoit I."/>
            <person name="Boyd A."/>
            <person name="Carlson A."/>
            <person name="Copeland A."/>
            <person name="Coutinho P.M."/>
            <person name="de Vries R.P."/>
            <person name="Ferreira P."/>
            <person name="Findley K."/>
            <person name="Foster B."/>
            <person name="Gaskell J."/>
            <person name="Glotzer D."/>
            <person name="Gorecki P."/>
            <person name="Heitman J."/>
            <person name="Hesse C."/>
            <person name="Hori C."/>
            <person name="Igarashi K."/>
            <person name="Jurgens J.A."/>
            <person name="Kallen N."/>
            <person name="Kersten P."/>
            <person name="Kohler A."/>
            <person name="Kuees U."/>
            <person name="Kumar T.K.A."/>
            <person name="Kuo A."/>
            <person name="LaButti K."/>
            <person name="Larrondo L.F."/>
            <person name="Lindquist E."/>
            <person name="Ling A."/>
            <person name="Lombard V."/>
            <person name="Lucas S."/>
            <person name="Lundell T."/>
            <person name="Martin R."/>
            <person name="McLaughlin D.J."/>
            <person name="Morgenstern I."/>
            <person name="Morin E."/>
            <person name="Murat C."/>
            <person name="Nagy L.G."/>
            <person name="Nolan M."/>
            <person name="Ohm R.A."/>
            <person name="Patyshakuliyeva A."/>
            <person name="Rokas A."/>
            <person name="Ruiz-Duenas F.J."/>
            <person name="Sabat G."/>
            <person name="Salamov A."/>
            <person name="Samejima M."/>
            <person name="Schmutz J."/>
            <person name="Slot J.C."/>
            <person name="St John F."/>
            <person name="Stenlid J."/>
            <person name="Sun H."/>
            <person name="Sun S."/>
            <person name="Syed K."/>
            <person name="Tsang A."/>
            <person name="Wiebenga A."/>
            <person name="Young D."/>
            <person name="Pisabarro A."/>
            <person name="Eastwood D.C."/>
            <person name="Martin F."/>
            <person name="Cullen D."/>
            <person name="Grigoriev I.V."/>
            <person name="Hibbett D.S."/>
        </authorList>
    </citation>
    <scope>NUCLEOTIDE SEQUENCE [LARGE SCALE GENOMIC DNA]</scope>
    <source>
        <strain evidence="3">TFB10046</strain>
    </source>
</reference>
<evidence type="ECO:0000313" key="2">
    <source>
        <dbReference type="EMBL" id="EJD35312.1"/>
    </source>
</evidence>
<dbReference type="AlphaFoldDB" id="J0WSZ0"/>
<organism evidence="2 3">
    <name type="scientific">Auricularia subglabra (strain TFB-10046 / SS5)</name>
    <name type="common">White-rot fungus</name>
    <name type="synonym">Auricularia delicata (strain TFB10046)</name>
    <dbReference type="NCBI Taxonomy" id="717982"/>
    <lineage>
        <taxon>Eukaryota</taxon>
        <taxon>Fungi</taxon>
        <taxon>Dikarya</taxon>
        <taxon>Basidiomycota</taxon>
        <taxon>Agaricomycotina</taxon>
        <taxon>Agaricomycetes</taxon>
        <taxon>Auriculariales</taxon>
        <taxon>Auriculariaceae</taxon>
        <taxon>Auricularia</taxon>
    </lineage>
</organism>
<dbReference type="InParanoid" id="J0WSZ0"/>
<dbReference type="Proteomes" id="UP000006514">
    <property type="component" value="Unassembled WGS sequence"/>
</dbReference>
<feature type="compositionally biased region" description="Basic and acidic residues" evidence="1">
    <location>
        <begin position="262"/>
        <end position="272"/>
    </location>
</feature>
<feature type="region of interest" description="Disordered" evidence="1">
    <location>
        <begin position="245"/>
        <end position="272"/>
    </location>
</feature>
<protein>
    <submittedName>
        <fullName evidence="2">Uncharacterized protein</fullName>
    </submittedName>
</protein>
<accession>J0WSZ0</accession>
<evidence type="ECO:0000313" key="3">
    <source>
        <dbReference type="Proteomes" id="UP000006514"/>
    </source>
</evidence>
<evidence type="ECO:0000256" key="1">
    <source>
        <dbReference type="SAM" id="MobiDB-lite"/>
    </source>
</evidence>
<proteinExistence type="predicted"/>
<dbReference type="EMBL" id="JH687895">
    <property type="protein sequence ID" value="EJD35312.1"/>
    <property type="molecule type" value="Genomic_DNA"/>
</dbReference>
<dbReference type="OrthoDB" id="1107864at2759"/>
<gene>
    <name evidence="2" type="ORF">AURDEDRAFT_75422</name>
</gene>
<sequence length="272" mass="30902">MDIVGITQRRAHEALRSIRRSRTAATRRATTTHLDIIKHSIQAISDYQPNEDQIWRSLKSPDLSRNVRVFLWKAIHGAHKVGEYFKDMPPPWKARGDCPTCGTVESLAHILFSCPDSGQERIWAMVHSFLTRKRCDVEINLGVVLGCATARLAGAKETRDKAVERAFRIVISESAFLIWKLRCEKRVGHSDDPDWQHSQTEIIMRWGAMLKQRVARDQRLTNKYKYGVRAVDHTTFKDTWHSLAAEVPPSPTSDSNSGVLVGREERDAHGIG</sequence>
<dbReference type="eggNOG" id="KOG3752">
    <property type="taxonomic scope" value="Eukaryota"/>
</dbReference>
<keyword evidence="3" id="KW-1185">Reference proteome</keyword>
<dbReference type="KEGG" id="adl:AURDEDRAFT_75422"/>